<proteinExistence type="inferred from homology"/>
<keyword evidence="5 9" id="KW-0812">Transmembrane</keyword>
<feature type="domain" description="Bacterial sugar transferase" evidence="10">
    <location>
        <begin position="67"/>
        <end position="256"/>
    </location>
</feature>
<feature type="transmembrane region" description="Helical" evidence="9">
    <location>
        <begin position="72"/>
        <end position="95"/>
    </location>
</feature>
<dbReference type="RefSeq" id="WP_295447465.1">
    <property type="nucleotide sequence ID" value="NZ_BAABWU010000004.1"/>
</dbReference>
<reference evidence="11 12" key="1">
    <citation type="submission" date="2024-04" db="EMBL/GenBank/DDBJ databases">
        <title>Draft genome sequence of Pseudophaeobacter arcticus NBRC 116598.</title>
        <authorList>
            <person name="Miyakawa T."/>
            <person name="Kusuya Y."/>
            <person name="Miura T."/>
        </authorList>
    </citation>
    <scope>NUCLEOTIDE SEQUENCE [LARGE SCALE GENOMIC DNA]</scope>
    <source>
        <strain evidence="11 12">SU-CL00105</strain>
    </source>
</reference>
<evidence type="ECO:0000256" key="7">
    <source>
        <dbReference type="ARBA" id="ARBA00023136"/>
    </source>
</evidence>
<comment type="similarity">
    <text evidence="2">Belongs to the bacterial sugar transferase family.</text>
</comment>
<dbReference type="PANTHER" id="PTHR30576">
    <property type="entry name" value="COLANIC BIOSYNTHESIS UDP-GLUCOSE LIPID CARRIER TRANSFERASE"/>
    <property type="match status" value="1"/>
</dbReference>
<evidence type="ECO:0000256" key="4">
    <source>
        <dbReference type="ARBA" id="ARBA00022679"/>
    </source>
</evidence>
<keyword evidence="3" id="KW-1003">Cell membrane</keyword>
<comment type="subcellular location">
    <subcellularLocation>
        <location evidence="1">Cell membrane</location>
    </subcellularLocation>
</comment>
<evidence type="ECO:0000313" key="12">
    <source>
        <dbReference type="Proteomes" id="UP001441944"/>
    </source>
</evidence>
<evidence type="ECO:0000256" key="1">
    <source>
        <dbReference type="ARBA" id="ARBA00004236"/>
    </source>
</evidence>
<evidence type="ECO:0000256" key="2">
    <source>
        <dbReference type="ARBA" id="ARBA00006464"/>
    </source>
</evidence>
<keyword evidence="4" id="KW-0808">Transferase</keyword>
<evidence type="ECO:0000256" key="9">
    <source>
        <dbReference type="SAM" id="Phobius"/>
    </source>
</evidence>
<keyword evidence="6 9" id="KW-1133">Transmembrane helix</keyword>
<comment type="caution">
    <text evidence="11">The sequence shown here is derived from an EMBL/GenBank/DDBJ whole genome shotgun (WGS) entry which is preliminary data.</text>
</comment>
<name>A0ABQ0AJE6_9RHOB</name>
<accession>A0ABQ0AJE6</accession>
<organism evidence="11 12">
    <name type="scientific">Pseudophaeobacter arcticus</name>
    <dbReference type="NCBI Taxonomy" id="385492"/>
    <lineage>
        <taxon>Bacteria</taxon>
        <taxon>Pseudomonadati</taxon>
        <taxon>Pseudomonadota</taxon>
        <taxon>Alphaproteobacteria</taxon>
        <taxon>Rhodobacterales</taxon>
        <taxon>Paracoccaceae</taxon>
        <taxon>Pseudophaeobacter</taxon>
    </lineage>
</organism>
<dbReference type="Pfam" id="PF02397">
    <property type="entry name" value="Bac_transf"/>
    <property type="match status" value="1"/>
</dbReference>
<keyword evidence="12" id="KW-1185">Reference proteome</keyword>
<evidence type="ECO:0000259" key="10">
    <source>
        <dbReference type="Pfam" id="PF02397"/>
    </source>
</evidence>
<evidence type="ECO:0000256" key="5">
    <source>
        <dbReference type="ARBA" id="ARBA00022692"/>
    </source>
</evidence>
<keyword evidence="8" id="KW-0270">Exopolysaccharide synthesis</keyword>
<dbReference type="EMBL" id="BAABWU010000004">
    <property type="protein sequence ID" value="GAA6195995.1"/>
    <property type="molecule type" value="Genomic_DNA"/>
</dbReference>
<protein>
    <recommendedName>
        <fullName evidence="10">Bacterial sugar transferase domain-containing protein</fullName>
    </recommendedName>
</protein>
<gene>
    <name evidence="11" type="ORF">NBRC116598_14390</name>
</gene>
<evidence type="ECO:0000256" key="3">
    <source>
        <dbReference type="ARBA" id="ARBA00022475"/>
    </source>
</evidence>
<sequence>MKDFVSNATEQALTAPGLALSGVRVTGRSSLICAAVPATAVPAVGTGISQALAIARSKNSGYALAGKRLLDLGLVLLALPVALPIIVLSAVMLWLESGLPFYSQDRLGQHGKRFRIYKLRTMVRDADARLQSYLDSDPELRQEWETTQKLKHDPRITRVGRFLRMTSLDELPQLWNVVTGTMSLVGPRPMLPEQLALYGEAAAYFAVKPGITGIWQVSARNESSFASRAKADVDYLRQMGVQQDLNLIWRTFGVVAKGTGY</sequence>
<dbReference type="Proteomes" id="UP001441944">
    <property type="component" value="Unassembled WGS sequence"/>
</dbReference>
<dbReference type="InterPro" id="IPR003362">
    <property type="entry name" value="Bact_transf"/>
</dbReference>
<keyword evidence="7 9" id="KW-0472">Membrane</keyword>
<dbReference type="PANTHER" id="PTHR30576:SF4">
    <property type="entry name" value="UNDECAPRENYL-PHOSPHATE GALACTOSE PHOSPHOTRANSFERASE"/>
    <property type="match status" value="1"/>
</dbReference>
<evidence type="ECO:0000313" key="11">
    <source>
        <dbReference type="EMBL" id="GAA6195995.1"/>
    </source>
</evidence>
<evidence type="ECO:0000256" key="8">
    <source>
        <dbReference type="ARBA" id="ARBA00023169"/>
    </source>
</evidence>
<evidence type="ECO:0000256" key="6">
    <source>
        <dbReference type="ARBA" id="ARBA00022989"/>
    </source>
</evidence>